<dbReference type="GO" id="GO:0097176">
    <property type="term" value="P:epoxide metabolic process"/>
    <property type="evidence" value="ECO:0007669"/>
    <property type="project" value="TreeGrafter"/>
</dbReference>
<keyword evidence="3" id="KW-0378">Hydrolase</keyword>
<dbReference type="Proteomes" id="UP000693738">
    <property type="component" value="Unassembled WGS sequence"/>
</dbReference>
<dbReference type="PANTHER" id="PTHR21661:SF35">
    <property type="entry name" value="EPOXIDE HYDROLASE"/>
    <property type="match status" value="1"/>
</dbReference>
<dbReference type="AlphaFoldDB" id="A0A8J2INB0"/>
<protein>
    <recommendedName>
        <fullName evidence="4">Epoxide hydrolase N-terminal domain-containing protein</fullName>
    </recommendedName>
</protein>
<sequence length="420" mass="48410">MADIARFKIHVPDSFLEVVKIKVKYARLDDGMADVEWNDLEIGHSSFKELVEYWRDEYDWRKYEAFLNTFNHFKTPIQVDGFEALDIHFIHHKSPREDAIPLLFLHGWPGSFLEVTKILPLLTEPADNKQAFHVVAPSPPGYGFSQYSKKSGFGLEQHAACFAKLMEKVGYYKYVRQVGAVTLERGLRLSKGGDWGSTIVRYMALNYPDAVQAIHINMFLALPPDEKKSTEKFARYQKNEFSEQESKNLERTNWFANNERGYQRIQETKPVTLGYALHDSPVGMLAWFVGKLKAWTDNNPWTKDELIHWAFIHCQGSPSAAMQIYKEAEGVLNANPDSMLGRYISQPVGGSVFPKEVSLWISLREWMEEACNIRFWKQHEKGGHFIAWERPEALVDDVAEFYGKSEPVFGTQKSKNQLSR</sequence>
<comment type="caution">
    <text evidence="5">The sequence shown here is derived from an EMBL/GenBank/DDBJ whole genome shotgun (WGS) entry which is preliminary data.</text>
</comment>
<reference evidence="5" key="1">
    <citation type="submission" date="2021-05" db="EMBL/GenBank/DDBJ databases">
        <authorList>
            <person name="Khan N."/>
        </authorList>
    </citation>
    <scope>NUCLEOTIDE SEQUENCE</scope>
</reference>
<dbReference type="InterPro" id="IPR010497">
    <property type="entry name" value="Epoxide_hydro_N"/>
</dbReference>
<gene>
    <name evidence="5" type="ORF">FEQUK3_LOCUS6960</name>
</gene>
<keyword evidence="2" id="KW-0058">Aromatic hydrocarbons catabolism</keyword>
<evidence type="ECO:0000313" key="5">
    <source>
        <dbReference type="EMBL" id="CAG7561236.1"/>
    </source>
</evidence>
<dbReference type="PANTHER" id="PTHR21661">
    <property type="entry name" value="EPOXIDE HYDROLASE 1-RELATED"/>
    <property type="match status" value="1"/>
</dbReference>
<proteinExistence type="inferred from homology"/>
<evidence type="ECO:0000256" key="1">
    <source>
        <dbReference type="ARBA" id="ARBA00010088"/>
    </source>
</evidence>
<feature type="domain" description="Epoxide hydrolase N-terminal" evidence="4">
    <location>
        <begin position="5"/>
        <end position="115"/>
    </location>
</feature>
<evidence type="ECO:0000256" key="3">
    <source>
        <dbReference type="ARBA" id="ARBA00022801"/>
    </source>
</evidence>
<dbReference type="Pfam" id="PF06441">
    <property type="entry name" value="EHN"/>
    <property type="match status" value="1"/>
</dbReference>
<evidence type="ECO:0000259" key="4">
    <source>
        <dbReference type="Pfam" id="PF06441"/>
    </source>
</evidence>
<dbReference type="InterPro" id="IPR016292">
    <property type="entry name" value="Epoxide_hydrolase"/>
</dbReference>
<evidence type="ECO:0000256" key="2">
    <source>
        <dbReference type="ARBA" id="ARBA00022797"/>
    </source>
</evidence>
<dbReference type="PIRSF" id="PIRSF001112">
    <property type="entry name" value="Epoxide_hydrolase"/>
    <property type="match status" value="1"/>
</dbReference>
<evidence type="ECO:0000313" key="6">
    <source>
        <dbReference type="Proteomes" id="UP000693738"/>
    </source>
</evidence>
<dbReference type="GO" id="GO:0004301">
    <property type="term" value="F:epoxide hydrolase activity"/>
    <property type="evidence" value="ECO:0007669"/>
    <property type="project" value="TreeGrafter"/>
</dbReference>
<name>A0A8J2INB0_FUSEQ</name>
<dbReference type="EMBL" id="CAJSTJ010000140">
    <property type="protein sequence ID" value="CAG7561236.1"/>
    <property type="molecule type" value="Genomic_DNA"/>
</dbReference>
<accession>A0A8J2INB0</accession>
<organism evidence="5 6">
    <name type="scientific">Fusarium equiseti</name>
    <name type="common">Fusarium scirpi</name>
    <dbReference type="NCBI Taxonomy" id="61235"/>
    <lineage>
        <taxon>Eukaryota</taxon>
        <taxon>Fungi</taxon>
        <taxon>Dikarya</taxon>
        <taxon>Ascomycota</taxon>
        <taxon>Pezizomycotina</taxon>
        <taxon>Sordariomycetes</taxon>
        <taxon>Hypocreomycetidae</taxon>
        <taxon>Hypocreales</taxon>
        <taxon>Nectriaceae</taxon>
        <taxon>Fusarium</taxon>
        <taxon>Fusarium incarnatum-equiseti species complex</taxon>
    </lineage>
</organism>
<comment type="similarity">
    <text evidence="1">Belongs to the peptidase S33 family.</text>
</comment>